<dbReference type="Proteomes" id="UP000694392">
    <property type="component" value="Unplaced"/>
</dbReference>
<keyword evidence="9" id="KW-1185">Reference proteome</keyword>
<keyword evidence="3" id="KW-0732">Signal</keyword>
<dbReference type="Pfam" id="PF00089">
    <property type="entry name" value="Trypsin"/>
    <property type="match status" value="1"/>
</dbReference>
<organism evidence="8 9">
    <name type="scientific">Sphenodon punctatus</name>
    <name type="common">Tuatara</name>
    <name type="synonym">Hatteria punctata</name>
    <dbReference type="NCBI Taxonomy" id="8508"/>
    <lineage>
        <taxon>Eukaryota</taxon>
        <taxon>Metazoa</taxon>
        <taxon>Chordata</taxon>
        <taxon>Craniata</taxon>
        <taxon>Vertebrata</taxon>
        <taxon>Euteleostomi</taxon>
        <taxon>Lepidosauria</taxon>
        <taxon>Sphenodontia</taxon>
        <taxon>Sphenodontidae</taxon>
        <taxon>Sphenodon</taxon>
    </lineage>
</organism>
<reference evidence="8" key="2">
    <citation type="submission" date="2025-09" db="UniProtKB">
        <authorList>
            <consortium name="Ensembl"/>
        </authorList>
    </citation>
    <scope>IDENTIFICATION</scope>
</reference>
<dbReference type="FunFam" id="2.40.10.10:FF:000120">
    <property type="entry name" value="Putative serine protease"/>
    <property type="match status" value="1"/>
</dbReference>
<dbReference type="GO" id="GO:0030141">
    <property type="term" value="C:secretory granule"/>
    <property type="evidence" value="ECO:0007669"/>
    <property type="project" value="TreeGrafter"/>
</dbReference>
<keyword evidence="5" id="KW-0720">Serine protease</keyword>
<evidence type="ECO:0000256" key="4">
    <source>
        <dbReference type="ARBA" id="ARBA00022801"/>
    </source>
</evidence>
<feature type="domain" description="Peptidase S1" evidence="7">
    <location>
        <begin position="43"/>
        <end position="268"/>
    </location>
</feature>
<dbReference type="GO" id="GO:0006508">
    <property type="term" value="P:proteolysis"/>
    <property type="evidence" value="ECO:0007669"/>
    <property type="project" value="UniProtKB-KW"/>
</dbReference>
<evidence type="ECO:0000256" key="6">
    <source>
        <dbReference type="ARBA" id="ARBA00023157"/>
    </source>
</evidence>
<evidence type="ECO:0000313" key="8">
    <source>
        <dbReference type="Ensembl" id="ENSSPUP00000006421.1"/>
    </source>
</evidence>
<dbReference type="PANTHER" id="PTHR24271:SF47">
    <property type="entry name" value="KALLIKREIN-1"/>
    <property type="match status" value="1"/>
</dbReference>
<dbReference type="SMART" id="SM00020">
    <property type="entry name" value="Tryp_SPc"/>
    <property type="match status" value="1"/>
</dbReference>
<dbReference type="GO" id="GO:0005576">
    <property type="term" value="C:extracellular region"/>
    <property type="evidence" value="ECO:0007669"/>
    <property type="project" value="UniProtKB-ARBA"/>
</dbReference>
<dbReference type="Ensembl" id="ENSSPUT00000006835.1">
    <property type="protein sequence ID" value="ENSSPUP00000006421.1"/>
    <property type="gene ID" value="ENSSPUG00000004867.1"/>
</dbReference>
<evidence type="ECO:0000256" key="2">
    <source>
        <dbReference type="ARBA" id="ARBA00022670"/>
    </source>
</evidence>
<dbReference type="InterPro" id="IPR009003">
    <property type="entry name" value="Peptidase_S1_PA"/>
</dbReference>
<evidence type="ECO:0000256" key="3">
    <source>
        <dbReference type="ARBA" id="ARBA00022729"/>
    </source>
</evidence>
<dbReference type="InterPro" id="IPR001314">
    <property type="entry name" value="Peptidase_S1A"/>
</dbReference>
<evidence type="ECO:0000256" key="5">
    <source>
        <dbReference type="ARBA" id="ARBA00022825"/>
    </source>
</evidence>
<dbReference type="InterPro" id="IPR043504">
    <property type="entry name" value="Peptidase_S1_PA_chymotrypsin"/>
</dbReference>
<keyword evidence="4" id="KW-0378">Hydrolase</keyword>
<comment type="similarity">
    <text evidence="1">Belongs to the peptidase S1 family. Snake venom subfamily.</text>
</comment>
<proteinExistence type="inferred from homology"/>
<dbReference type="GO" id="GO:0004252">
    <property type="term" value="F:serine-type endopeptidase activity"/>
    <property type="evidence" value="ECO:0007669"/>
    <property type="project" value="InterPro"/>
</dbReference>
<evidence type="ECO:0000259" key="7">
    <source>
        <dbReference type="PROSITE" id="PS50240"/>
    </source>
</evidence>
<reference evidence="8" key="1">
    <citation type="submission" date="2025-08" db="UniProtKB">
        <authorList>
            <consortium name="Ensembl"/>
        </authorList>
    </citation>
    <scope>IDENTIFICATION</scope>
</reference>
<dbReference type="Gene3D" id="2.40.10.10">
    <property type="entry name" value="Trypsin-like serine proteases"/>
    <property type="match status" value="2"/>
</dbReference>
<keyword evidence="6" id="KW-1015">Disulfide bond</keyword>
<accession>A0A8D0GC15</accession>
<dbReference type="PROSITE" id="PS50240">
    <property type="entry name" value="TRYPSIN_DOM"/>
    <property type="match status" value="1"/>
</dbReference>
<dbReference type="PANTHER" id="PTHR24271">
    <property type="entry name" value="KALLIKREIN-RELATED"/>
    <property type="match status" value="1"/>
</dbReference>
<keyword evidence="2" id="KW-0645">Protease</keyword>
<protein>
    <recommendedName>
        <fullName evidence="7">Peptidase S1 domain-containing protein</fullName>
    </recommendedName>
</protein>
<evidence type="ECO:0000313" key="9">
    <source>
        <dbReference type="Proteomes" id="UP000694392"/>
    </source>
</evidence>
<evidence type="ECO:0000256" key="1">
    <source>
        <dbReference type="ARBA" id="ARBA00009228"/>
    </source>
</evidence>
<dbReference type="GeneTree" id="ENSGT01050000244971"/>
<dbReference type="SUPFAM" id="SSF50494">
    <property type="entry name" value="Trypsin-like serine proteases"/>
    <property type="match status" value="1"/>
</dbReference>
<dbReference type="PRINTS" id="PR00722">
    <property type="entry name" value="CHYMOTRYPSIN"/>
</dbReference>
<sequence length="279" mass="30469">MASKRGALSLFPSPSVLLSPRVLHSSDVDHVSPLVTVQDETRIIGGEECPRNSQHFQVALMNRERQGIRCGGVLIAKDWVLTAAHCDTQSPISTRMGEHNLRANKGTAQCITSAKNYPHPRYDPNTHDNDIMLLRLRNSANLNNYVQPISLATTCAEPNIECQVSGWGTSRSPQSQYPDILQCGMVNIMSKEECDQAYPGAITDNMLCAGLKEGGVDSCQGDSGGPLECNGKLQGIVSWGMEVCAKKGKPGVYTNVCKYIPWIQKIMQNNSVRHADGTR</sequence>
<dbReference type="InterPro" id="IPR001254">
    <property type="entry name" value="Trypsin_dom"/>
</dbReference>
<dbReference type="CDD" id="cd00190">
    <property type="entry name" value="Tryp_SPc"/>
    <property type="match status" value="1"/>
</dbReference>
<dbReference type="AlphaFoldDB" id="A0A8D0GC15"/>
<dbReference type="PROSITE" id="PS00134">
    <property type="entry name" value="TRYPSIN_HIS"/>
    <property type="match status" value="1"/>
</dbReference>
<dbReference type="InterPro" id="IPR018114">
    <property type="entry name" value="TRYPSIN_HIS"/>
</dbReference>
<name>A0A8D0GC15_SPHPU</name>